<gene>
    <name evidence="2" type="ORF">PCOR1329_LOCUS1522</name>
</gene>
<accession>A0ABN9PBF3</accession>
<feature type="compositionally biased region" description="Low complexity" evidence="1">
    <location>
        <begin position="77"/>
        <end position="86"/>
    </location>
</feature>
<protein>
    <submittedName>
        <fullName evidence="2">Uncharacterized protein</fullName>
    </submittedName>
</protein>
<dbReference type="EMBL" id="CAUYUJ010000370">
    <property type="protein sequence ID" value="CAK0790169.1"/>
    <property type="molecule type" value="Genomic_DNA"/>
</dbReference>
<dbReference type="Proteomes" id="UP001189429">
    <property type="component" value="Unassembled WGS sequence"/>
</dbReference>
<reference evidence="2" key="1">
    <citation type="submission" date="2023-10" db="EMBL/GenBank/DDBJ databases">
        <authorList>
            <person name="Chen Y."/>
            <person name="Shah S."/>
            <person name="Dougan E. K."/>
            <person name="Thang M."/>
            <person name="Chan C."/>
        </authorList>
    </citation>
    <scope>NUCLEOTIDE SEQUENCE [LARGE SCALE GENOMIC DNA]</scope>
</reference>
<feature type="region of interest" description="Disordered" evidence="1">
    <location>
        <begin position="1"/>
        <end position="111"/>
    </location>
</feature>
<evidence type="ECO:0000256" key="1">
    <source>
        <dbReference type="SAM" id="MobiDB-lite"/>
    </source>
</evidence>
<evidence type="ECO:0000313" key="3">
    <source>
        <dbReference type="Proteomes" id="UP001189429"/>
    </source>
</evidence>
<sequence length="111" mass="11869">MKEGGEGDCPGARHRTRAAHTCWRPILGGRPSTTLPSRVHASAPGPPSLRRGASTNSHARGGRQSNGAPDPPNVDVLRTSSSLTSRFLPERQGGHSPAREAAQQHARRRRV</sequence>
<organism evidence="2 3">
    <name type="scientific">Prorocentrum cordatum</name>
    <dbReference type="NCBI Taxonomy" id="2364126"/>
    <lineage>
        <taxon>Eukaryota</taxon>
        <taxon>Sar</taxon>
        <taxon>Alveolata</taxon>
        <taxon>Dinophyceae</taxon>
        <taxon>Prorocentrales</taxon>
        <taxon>Prorocentraceae</taxon>
        <taxon>Prorocentrum</taxon>
    </lineage>
</organism>
<proteinExistence type="predicted"/>
<name>A0ABN9PBF3_9DINO</name>
<comment type="caution">
    <text evidence="2">The sequence shown here is derived from an EMBL/GenBank/DDBJ whole genome shotgun (WGS) entry which is preliminary data.</text>
</comment>
<keyword evidence="3" id="KW-1185">Reference proteome</keyword>
<feature type="compositionally biased region" description="Polar residues" evidence="1">
    <location>
        <begin position="53"/>
        <end position="67"/>
    </location>
</feature>
<evidence type="ECO:0000313" key="2">
    <source>
        <dbReference type="EMBL" id="CAK0790169.1"/>
    </source>
</evidence>